<name>A0A318LHD2_9PSEU</name>
<organism evidence="18 19">
    <name type="scientific">Prauserella flavalba</name>
    <dbReference type="NCBI Taxonomy" id="1477506"/>
    <lineage>
        <taxon>Bacteria</taxon>
        <taxon>Bacillati</taxon>
        <taxon>Actinomycetota</taxon>
        <taxon>Actinomycetes</taxon>
        <taxon>Pseudonocardiales</taxon>
        <taxon>Pseudonocardiaceae</taxon>
        <taxon>Prauserella</taxon>
    </lineage>
</organism>
<dbReference type="RefSeq" id="WP_110340350.1">
    <property type="nucleotide sequence ID" value="NZ_JBHVKT010000080.1"/>
</dbReference>
<dbReference type="Gene3D" id="3.60.20.10">
    <property type="entry name" value="Glutamine Phosphoribosylpyrophosphate, subunit 1, domain 1"/>
    <property type="match status" value="1"/>
</dbReference>
<evidence type="ECO:0000256" key="5">
    <source>
        <dbReference type="ARBA" id="ARBA00022605"/>
    </source>
</evidence>
<evidence type="ECO:0000313" key="18">
    <source>
        <dbReference type="EMBL" id="PXY28805.1"/>
    </source>
</evidence>
<evidence type="ECO:0000256" key="8">
    <source>
        <dbReference type="ARBA" id="ARBA00022723"/>
    </source>
</evidence>
<keyword evidence="11" id="KW-0560">Oxidoreductase</keyword>
<comment type="pathway">
    <text evidence="16">Amino-acid biosynthesis.</text>
</comment>
<evidence type="ECO:0000256" key="7">
    <source>
        <dbReference type="ARBA" id="ARBA00022643"/>
    </source>
</evidence>
<keyword evidence="6" id="KW-0285">Flavoprotein</keyword>
<evidence type="ECO:0000256" key="13">
    <source>
        <dbReference type="ARBA" id="ARBA00023014"/>
    </source>
</evidence>
<dbReference type="Pfam" id="PF01645">
    <property type="entry name" value="Glu_synthase"/>
    <property type="match status" value="1"/>
</dbReference>
<comment type="cofactor">
    <cofactor evidence="1">
        <name>FMN</name>
        <dbReference type="ChEBI" id="CHEBI:58210"/>
    </cofactor>
</comment>
<dbReference type="CDD" id="cd00713">
    <property type="entry name" value="GltS"/>
    <property type="match status" value="1"/>
</dbReference>
<comment type="caution">
    <text evidence="18">The sequence shown here is derived from an EMBL/GenBank/DDBJ whole genome shotgun (WGS) entry which is preliminary data.</text>
</comment>
<evidence type="ECO:0000259" key="17">
    <source>
        <dbReference type="PROSITE" id="PS51278"/>
    </source>
</evidence>
<dbReference type="Gene3D" id="3.20.20.70">
    <property type="entry name" value="Aldolase class I"/>
    <property type="match status" value="2"/>
</dbReference>
<evidence type="ECO:0000256" key="15">
    <source>
        <dbReference type="ARBA" id="ARBA00023291"/>
    </source>
</evidence>
<comment type="cofactor">
    <cofactor evidence="2">
        <name>[3Fe-4S] cluster</name>
        <dbReference type="ChEBI" id="CHEBI:21137"/>
    </cofactor>
</comment>
<evidence type="ECO:0000256" key="4">
    <source>
        <dbReference type="ARBA" id="ARBA00009716"/>
    </source>
</evidence>
<dbReference type="FunFam" id="3.20.20.70:FF:000053">
    <property type="entry name" value="Glutamate synthase large subunit"/>
    <property type="match status" value="1"/>
</dbReference>
<dbReference type="Pfam" id="PF00310">
    <property type="entry name" value="GATase_2"/>
    <property type="match status" value="1"/>
</dbReference>
<evidence type="ECO:0000256" key="2">
    <source>
        <dbReference type="ARBA" id="ARBA00001927"/>
    </source>
</evidence>
<keyword evidence="10" id="KW-0315">Glutamine amidotransferase</keyword>
<dbReference type="InterPro" id="IPR006982">
    <property type="entry name" value="Glu_synth_centr_N"/>
</dbReference>
<dbReference type="InterPro" id="IPR036485">
    <property type="entry name" value="Glu_synth_asu_C_sf"/>
</dbReference>
<dbReference type="FunFam" id="3.60.20.10:FF:000001">
    <property type="entry name" value="Glutamate synthase, large subunit"/>
    <property type="match status" value="1"/>
</dbReference>
<proteinExistence type="inferred from homology"/>
<dbReference type="Pfam" id="PF04898">
    <property type="entry name" value="Glu_syn_central"/>
    <property type="match status" value="1"/>
</dbReference>
<dbReference type="PANTHER" id="PTHR11938">
    <property type="entry name" value="FAD NADPH DEHYDROGENASE/OXIDOREDUCTASE"/>
    <property type="match status" value="1"/>
</dbReference>
<dbReference type="InterPro" id="IPR029055">
    <property type="entry name" value="Ntn_hydrolases_N"/>
</dbReference>
<dbReference type="GO" id="GO:0015930">
    <property type="term" value="F:glutamate synthase activity"/>
    <property type="evidence" value="ECO:0007669"/>
    <property type="project" value="InterPro"/>
</dbReference>
<evidence type="ECO:0000256" key="1">
    <source>
        <dbReference type="ARBA" id="ARBA00001917"/>
    </source>
</evidence>
<evidence type="ECO:0000256" key="10">
    <source>
        <dbReference type="ARBA" id="ARBA00022962"/>
    </source>
</evidence>
<dbReference type="InterPro" id="IPR017932">
    <property type="entry name" value="GATase_2_dom"/>
</dbReference>
<gene>
    <name evidence="18" type="ORF">BA062_23530</name>
</gene>
<dbReference type="InterPro" id="IPR002489">
    <property type="entry name" value="Glu_synth_asu_C"/>
</dbReference>
<keyword evidence="5" id="KW-0028">Amino-acid biosynthesis</keyword>
<keyword evidence="13" id="KW-0411">Iron-sulfur</keyword>
<keyword evidence="19" id="KW-1185">Reference proteome</keyword>
<keyword evidence="8" id="KW-0479">Metal-binding</keyword>
<dbReference type="InterPro" id="IPR002932">
    <property type="entry name" value="Glu_synthdom"/>
</dbReference>
<comment type="cofactor">
    <cofactor evidence="3">
        <name>FAD</name>
        <dbReference type="ChEBI" id="CHEBI:57692"/>
    </cofactor>
</comment>
<keyword evidence="14" id="KW-0314">Glutamate biosynthesis</keyword>
<evidence type="ECO:0000256" key="12">
    <source>
        <dbReference type="ARBA" id="ARBA00023004"/>
    </source>
</evidence>
<evidence type="ECO:0000313" key="19">
    <source>
        <dbReference type="Proteomes" id="UP000247892"/>
    </source>
</evidence>
<dbReference type="InterPro" id="IPR013785">
    <property type="entry name" value="Aldolase_TIM"/>
</dbReference>
<dbReference type="OrthoDB" id="9758182at2"/>
<dbReference type="FunFam" id="3.20.20.70:FF:000031">
    <property type="entry name" value="Glutamate synthase 1 [NADH]"/>
    <property type="match status" value="1"/>
</dbReference>
<dbReference type="GO" id="GO:0006537">
    <property type="term" value="P:glutamate biosynthetic process"/>
    <property type="evidence" value="ECO:0007669"/>
    <property type="project" value="UniProtKB-KW"/>
</dbReference>
<dbReference type="EMBL" id="MASU01000009">
    <property type="protein sequence ID" value="PXY28805.1"/>
    <property type="molecule type" value="Genomic_DNA"/>
</dbReference>
<dbReference type="GO" id="GO:0046872">
    <property type="term" value="F:metal ion binding"/>
    <property type="evidence" value="ECO:0007669"/>
    <property type="project" value="UniProtKB-KW"/>
</dbReference>
<sequence length="1523" mass="164737">MIFSAIPSPQGLYDPATEQDSCGVAMVAHVRGVRSHSIVTDGLNALTNLDHRGAAGAEPTSGDGAGILVQLPDALLRAEGEFDLPRPDAFGNHHYAAGIAFLPTDAEQRRKAVELVERIADEEGLTVLGWRDVPTDADGADIGPTARSVMPHFAMLFVTGKADADGELPSGIELDRLAFCLRKRAEHESESSGCGVYFPSLSARTMVYKGMLTPGQLPAFFPDLRDERLVSAIALVHSRFSTNTFPSWPLAHPFRFVAHNGEINTIRGNRNRMRAREALLESDLLPGDLTRLFPVCSPEASDSASFDEVLELLHLGGRSLPHAVLMMIPEAWENHTTMDEQRRAFYQFHASLMEPWDGPACVTFTDGTLVGAVLDRNGLRPARWWQTADDRVVLASEAGVLDVPPGDVIAKGRLKPGRMFLVDTVAGRIVNDDEIKAGLAAEAPYEEWLHAGLLTLSELPDRDHITQTHASVLRRQLAFGYTEEELKILLGPMAANGAEPVGSMGTDTPPAVLSQRSRSLYEYFKQGFAQVTNPPLDAIREELVTSMSRIMGPEQNLLEPGPASCRHIQLTCPVIDNDELAKLIHVNDDGDLPGFACTVLSGLYEVDGGGAALAEAIERVRREASEAIAAGARTLVLSDRDADHRMAPIPSLLLVSAVHHHLVRTKERLRVALVVETGDAREVHHVALLLGYGAAAVNPYLAFETIEDMIAQGAITGIEPAKAVRNYVQALAKGVLKIMSKMGISTVGAYTAAQVFESLGLSQEVLDEYFTGTVSKLGGVGLDVLAEEVAMRHRRAYPDNPTERVHRGLETGGEYAYRREGELHLFTPETVFLLQHASKTRRTEAYRAYADEVNRLNREGGALRGMFAFRDENRQPVPIDEVESVESICKRFNTGAMSYGSISAEAHQTLAIAMNRIGGRSNTGEGGEDPERLYDPERRSAIKQVASGRFGVTSEYLVNADDIQIKMAQGAKPGEGGQLPPNKVYPWIARTRHSTPGVGLISPPPHHDIYSIEDLAQLIHDLKNANERARIHVKLVSSLGVGTVAAGVSKAHADVVLISGHDGGTGASPMNSLKHAGTPWEIGLAETQQTLLLNGLRDRITVQVDGAMKTGRDVVVAALLGAEEYGFATAPLVVAGCVMMRVCHLDTCPVGVATQNPDLRKRYTGQAEHVVNYFHFVAQEVRELLAELGFRTLDEAIGRADVLDVDEAVDHWKARGLDLTPVFTVPTESPYGGSRRKVREQDHGLEHALDRTLIQLAEASLEDAHPVRLELPVRNVNRTVGTLLGSEITRRYGSAGLPDDTIHVLLTGSAGQSLGAFLPPGVTLDMVGDANDYVGKGLSGGRVIVRPHPESPFAAEGQVIAGNTIAYGATSGELFIRGQVGERFGVRNSGALIVAEGVGDHAFEYMTGGRAVVLGRTGRNLAAGMSGGLAYVLDLDERQVNVGMVELLTPEADELAWLKRIVTRHHELTRSAVAASLLGDWPRRSASFTKVMPRDYKRVLEATKAARAAGRDVDEAIMEAARG</sequence>
<dbReference type="GO" id="GO:0019676">
    <property type="term" value="P:ammonia assimilation cycle"/>
    <property type="evidence" value="ECO:0007669"/>
    <property type="project" value="TreeGrafter"/>
</dbReference>
<evidence type="ECO:0000256" key="9">
    <source>
        <dbReference type="ARBA" id="ARBA00022827"/>
    </source>
</evidence>
<dbReference type="PANTHER" id="PTHR11938:SF133">
    <property type="entry name" value="GLUTAMATE SYNTHASE (NADH)"/>
    <property type="match status" value="1"/>
</dbReference>
<dbReference type="SUPFAM" id="SSF69336">
    <property type="entry name" value="Alpha subunit of glutamate synthase, C-terminal domain"/>
    <property type="match status" value="1"/>
</dbReference>
<evidence type="ECO:0000256" key="16">
    <source>
        <dbReference type="ARBA" id="ARBA00029440"/>
    </source>
</evidence>
<dbReference type="SUPFAM" id="SSF51395">
    <property type="entry name" value="FMN-linked oxidoreductases"/>
    <property type="match status" value="1"/>
</dbReference>
<dbReference type="CDD" id="cd02808">
    <property type="entry name" value="GltS_FMN"/>
    <property type="match status" value="1"/>
</dbReference>
<dbReference type="FunFam" id="2.160.20.60:FF:000001">
    <property type="entry name" value="Glutamate synthase, large subunit"/>
    <property type="match status" value="1"/>
</dbReference>
<evidence type="ECO:0000256" key="11">
    <source>
        <dbReference type="ARBA" id="ARBA00023002"/>
    </source>
</evidence>
<dbReference type="CDD" id="cd00982">
    <property type="entry name" value="gltB_C"/>
    <property type="match status" value="1"/>
</dbReference>
<keyword evidence="12" id="KW-0408">Iron</keyword>
<evidence type="ECO:0000256" key="14">
    <source>
        <dbReference type="ARBA" id="ARBA00023164"/>
    </source>
</evidence>
<dbReference type="NCBIfam" id="NF008730">
    <property type="entry name" value="PRK11750.1"/>
    <property type="match status" value="1"/>
</dbReference>
<dbReference type="GO" id="GO:0051538">
    <property type="term" value="F:3 iron, 4 sulfur cluster binding"/>
    <property type="evidence" value="ECO:0007669"/>
    <property type="project" value="UniProtKB-KW"/>
</dbReference>
<dbReference type="SUPFAM" id="SSF56235">
    <property type="entry name" value="N-terminal nucleophile aminohydrolases (Ntn hydrolases)"/>
    <property type="match status" value="1"/>
</dbReference>
<reference evidence="18 19" key="1">
    <citation type="submission" date="2016-07" db="EMBL/GenBank/DDBJ databases">
        <title>Draft genome sequence of Prauserella sp. YIM 121212, isolated from alkaline soil.</title>
        <authorList>
            <person name="Ruckert C."/>
            <person name="Albersmeier A."/>
            <person name="Jiang C.-L."/>
            <person name="Jiang Y."/>
            <person name="Kalinowski J."/>
            <person name="Schneider O."/>
            <person name="Winkler A."/>
            <person name="Zotchev S.B."/>
        </authorList>
    </citation>
    <scope>NUCLEOTIDE SEQUENCE [LARGE SCALE GENOMIC DNA]</scope>
    <source>
        <strain evidence="18 19">YIM 121212</strain>
    </source>
</reference>
<dbReference type="Gene3D" id="2.160.20.60">
    <property type="entry name" value="Glutamate synthase, alpha subunit, C-terminal domain"/>
    <property type="match status" value="1"/>
</dbReference>
<comment type="similarity">
    <text evidence="4">Belongs to the glutamate synthase family.</text>
</comment>
<accession>A0A318LHD2</accession>
<keyword evidence="15" id="KW-0003">3Fe-4S</keyword>
<keyword evidence="9" id="KW-0274">FAD</keyword>
<protein>
    <submittedName>
        <fullName evidence="18">Glutamate synthase subunit alpha</fullName>
    </submittedName>
</protein>
<evidence type="ECO:0000256" key="6">
    <source>
        <dbReference type="ARBA" id="ARBA00022630"/>
    </source>
</evidence>
<feature type="domain" description="Glutamine amidotransferase type-2" evidence="17">
    <location>
        <begin position="22"/>
        <end position="425"/>
    </location>
</feature>
<dbReference type="InterPro" id="IPR050711">
    <property type="entry name" value="ET-N_metabolism_enzyme"/>
</dbReference>
<dbReference type="Pfam" id="PF01493">
    <property type="entry name" value="GXGXG"/>
    <property type="match status" value="1"/>
</dbReference>
<keyword evidence="7" id="KW-0288">FMN</keyword>
<dbReference type="Proteomes" id="UP000247892">
    <property type="component" value="Unassembled WGS sequence"/>
</dbReference>
<dbReference type="PROSITE" id="PS51278">
    <property type="entry name" value="GATASE_TYPE_2"/>
    <property type="match status" value="1"/>
</dbReference>
<evidence type="ECO:0000256" key="3">
    <source>
        <dbReference type="ARBA" id="ARBA00001974"/>
    </source>
</evidence>